<dbReference type="EMBL" id="CAJRST010015557">
    <property type="protein sequence ID" value="CAG5932263.1"/>
    <property type="molecule type" value="Genomic_DNA"/>
</dbReference>
<accession>A0A8S4BE72</accession>
<dbReference type="GO" id="GO:0008970">
    <property type="term" value="F:phospholipase A1 activity"/>
    <property type="evidence" value="ECO:0007669"/>
    <property type="project" value="TreeGrafter"/>
</dbReference>
<name>A0A8S4BE72_9TELE</name>
<dbReference type="Proteomes" id="UP000677803">
    <property type="component" value="Unassembled WGS sequence"/>
</dbReference>
<keyword evidence="2" id="KW-0808">Transferase</keyword>
<dbReference type="GO" id="GO:0070292">
    <property type="term" value="P:N-acylphosphatidylethanolamine metabolic process"/>
    <property type="evidence" value="ECO:0007669"/>
    <property type="project" value="TreeGrafter"/>
</dbReference>
<dbReference type="InterPro" id="IPR007053">
    <property type="entry name" value="LRAT_dom"/>
</dbReference>
<dbReference type="PROSITE" id="PS51934">
    <property type="entry name" value="LRAT"/>
    <property type="match status" value="1"/>
</dbReference>
<dbReference type="GO" id="GO:0004623">
    <property type="term" value="F:phospholipase A2 activity"/>
    <property type="evidence" value="ECO:0007669"/>
    <property type="project" value="TreeGrafter"/>
</dbReference>
<evidence type="ECO:0000256" key="4">
    <source>
        <dbReference type="ARBA" id="ARBA00023098"/>
    </source>
</evidence>
<dbReference type="PANTHER" id="PTHR13943">
    <property type="entry name" value="HRAS-LIKE SUPPRESSOR - RELATED"/>
    <property type="match status" value="1"/>
</dbReference>
<dbReference type="Gene3D" id="3.90.1720.10">
    <property type="entry name" value="endopeptidase domain like (from Nostoc punctiforme)"/>
    <property type="match status" value="1"/>
</dbReference>
<evidence type="ECO:0000259" key="5">
    <source>
        <dbReference type="PROSITE" id="PS51934"/>
    </source>
</evidence>
<evidence type="ECO:0000256" key="1">
    <source>
        <dbReference type="ARBA" id="ARBA00007824"/>
    </source>
</evidence>
<dbReference type="GO" id="GO:0005737">
    <property type="term" value="C:cytoplasm"/>
    <property type="evidence" value="ECO:0007669"/>
    <property type="project" value="TreeGrafter"/>
</dbReference>
<dbReference type="InterPro" id="IPR051496">
    <property type="entry name" value="H-rev107_PLA/AT"/>
</dbReference>
<evidence type="ECO:0000256" key="3">
    <source>
        <dbReference type="ARBA" id="ARBA00022801"/>
    </source>
</evidence>
<reference evidence="6" key="1">
    <citation type="submission" date="2021-05" db="EMBL/GenBank/DDBJ databases">
        <authorList>
            <person name="Tigano A."/>
        </authorList>
    </citation>
    <scope>NUCLEOTIDE SEQUENCE</scope>
</reference>
<evidence type="ECO:0000313" key="7">
    <source>
        <dbReference type="Proteomes" id="UP000677803"/>
    </source>
</evidence>
<dbReference type="GO" id="GO:0016410">
    <property type="term" value="F:N-acyltransferase activity"/>
    <property type="evidence" value="ECO:0007669"/>
    <property type="project" value="TreeGrafter"/>
</dbReference>
<keyword evidence="7" id="KW-1185">Reference proteome</keyword>
<comment type="caution">
    <text evidence="6">The sequence shown here is derived from an EMBL/GenBank/DDBJ whole genome shotgun (WGS) entry which is preliminary data.</text>
</comment>
<dbReference type="Pfam" id="PF04970">
    <property type="entry name" value="LRAT"/>
    <property type="match status" value="1"/>
</dbReference>
<keyword evidence="4" id="KW-0443">Lipid metabolism</keyword>
<organism evidence="6 7">
    <name type="scientific">Menidia menidia</name>
    <name type="common">Atlantic silverside</name>
    <dbReference type="NCBI Taxonomy" id="238744"/>
    <lineage>
        <taxon>Eukaryota</taxon>
        <taxon>Metazoa</taxon>
        <taxon>Chordata</taxon>
        <taxon>Craniata</taxon>
        <taxon>Vertebrata</taxon>
        <taxon>Euteleostomi</taxon>
        <taxon>Actinopterygii</taxon>
        <taxon>Neopterygii</taxon>
        <taxon>Teleostei</taxon>
        <taxon>Neoteleostei</taxon>
        <taxon>Acanthomorphata</taxon>
        <taxon>Ovalentaria</taxon>
        <taxon>Atherinomorphae</taxon>
        <taxon>Atheriniformes</taxon>
        <taxon>Atherinopsidae</taxon>
        <taxon>Menidiinae</taxon>
        <taxon>Menidia</taxon>
    </lineage>
</organism>
<dbReference type="OrthoDB" id="8908778at2759"/>
<evidence type="ECO:0000313" key="6">
    <source>
        <dbReference type="EMBL" id="CAG5932263.1"/>
    </source>
</evidence>
<keyword evidence="3" id="KW-0378">Hydrolase</keyword>
<dbReference type="AlphaFoldDB" id="A0A8S4BE72"/>
<sequence length="282" mass="31859">MADKMAAACSLYLKKELCLGSTCSHALRWRTPPRAGIMASALFKCKKLHLNASKPPHKRLGPQRVLLEGSRPQRLSPGGMDVDGGMWMLKSSRPKLFPGDIVEYPRNKYFSHFGVYYGERDGVPYVAHLTCREVKLDPLELLGPKYKVSNMLDDTHSPRDFHAVVKPAIEDLLGRELTFDILFHNSEHQATLLRYGVKKSEQIERVYQHIMPAWKRLFKEKKLPAFPPPRSQLGGHGYSSIRLVNFLKPGQQDPVGLGGLVHLSPVSTLLDVRSAQVWDLRD</sequence>
<feature type="domain" description="LRAT" evidence="5">
    <location>
        <begin position="102"/>
        <end position="202"/>
    </location>
</feature>
<feature type="non-terminal residue" evidence="6">
    <location>
        <position position="282"/>
    </location>
</feature>
<evidence type="ECO:0000256" key="2">
    <source>
        <dbReference type="ARBA" id="ARBA00022679"/>
    </source>
</evidence>
<protein>
    <submittedName>
        <fullName evidence="6">(Atlantic silverside) hypothetical protein</fullName>
    </submittedName>
</protein>
<proteinExistence type="inferred from homology"/>
<gene>
    <name evidence="6" type="ORF">MMEN_LOCUS13318</name>
</gene>
<comment type="similarity">
    <text evidence="1">Belongs to the H-rev107 family.</text>
</comment>
<dbReference type="PANTHER" id="PTHR13943:SF79">
    <property type="entry name" value="HYPOTHETICAL LOC794087"/>
    <property type="match status" value="1"/>
</dbReference>